<dbReference type="EMBL" id="AP024601">
    <property type="protein sequence ID" value="BCU83171.1"/>
    <property type="molecule type" value="Genomic_DNA"/>
</dbReference>
<name>A0A8D5UGJ5_9BACL</name>
<proteinExistence type="predicted"/>
<accession>A0A8D5UGJ5</accession>
<evidence type="ECO:0000313" key="1">
    <source>
        <dbReference type="EMBL" id="BCU83171.1"/>
    </source>
</evidence>
<dbReference type="AlphaFoldDB" id="A0A8D5UGJ5"/>
<dbReference type="SUPFAM" id="SSF52540">
    <property type="entry name" value="P-loop containing nucleoside triphosphate hydrolases"/>
    <property type="match status" value="1"/>
</dbReference>
<dbReference type="Pfam" id="PF13671">
    <property type="entry name" value="AAA_33"/>
    <property type="match status" value="1"/>
</dbReference>
<dbReference type="Proteomes" id="UP000677436">
    <property type="component" value="Chromosome"/>
</dbReference>
<sequence>MSKLIVLMGLPGSGKSTYANQFDHCAVLSSDAIRKELFDDVQYQGNNELVFDTLYSRAKEYLERGYDVVIDSTHLEARRRLRVIDMFRDYEKEIHIINTPVEQCKRRNRERERVVPEYVIDQMAAKMEYPTYNEGWSKIVEVNPHQLD</sequence>
<dbReference type="KEGG" id="pabs:JIR001_29540"/>
<dbReference type="InterPro" id="IPR027417">
    <property type="entry name" value="P-loop_NTPase"/>
</dbReference>
<protein>
    <recommendedName>
        <fullName evidence="3">ATP-binding protein</fullName>
    </recommendedName>
</protein>
<gene>
    <name evidence="1" type="ORF">JIR001_29540</name>
</gene>
<dbReference type="RefSeq" id="WP_212773427.1">
    <property type="nucleotide sequence ID" value="NZ_AP024601.1"/>
</dbReference>
<dbReference type="InterPro" id="IPR017101">
    <property type="entry name" value="P-loop_ATP/GTP-bd_All4644_prd"/>
</dbReference>
<reference evidence="1" key="1">
    <citation type="journal article" date="2013" name="Int. J. Syst. Evol. Microbiol.">
        <title>Polycladomyces abyssicola gen. nov., sp. nov., a thermophilic filamentous bacterium isolated from hemipelagic sediment.</title>
        <authorList>
            <person name="Tsubouchi T."/>
            <person name="Shimane Y."/>
            <person name="Mori K."/>
            <person name="Usui K."/>
            <person name="Hiraki T."/>
            <person name="Tame A."/>
            <person name="Uematsu K."/>
            <person name="Maruyama T."/>
            <person name="Hatada Y."/>
        </authorList>
    </citation>
    <scope>NUCLEOTIDE SEQUENCE</scope>
    <source>
        <strain evidence="1">JIR-001</strain>
    </source>
</reference>
<dbReference type="Gene3D" id="3.40.50.300">
    <property type="entry name" value="P-loop containing nucleotide triphosphate hydrolases"/>
    <property type="match status" value="1"/>
</dbReference>
<keyword evidence="2" id="KW-1185">Reference proteome</keyword>
<evidence type="ECO:0008006" key="3">
    <source>
        <dbReference type="Google" id="ProtNLM"/>
    </source>
</evidence>
<reference evidence="1" key="2">
    <citation type="journal article" date="2021" name="Microbiol. Resour. Announc.">
        <title>Complete Genome Sequence of Polycladomyces abyssicola JIR-001T, Isolated from Hemipelagic Sediment in Deep Seawater.</title>
        <authorList>
            <person name="Tsubouchi T."/>
            <person name="Kaneko Y."/>
        </authorList>
    </citation>
    <scope>NUCLEOTIDE SEQUENCE</scope>
    <source>
        <strain evidence="1">JIR-001</strain>
    </source>
</reference>
<evidence type="ECO:0000313" key="2">
    <source>
        <dbReference type="Proteomes" id="UP000677436"/>
    </source>
</evidence>
<organism evidence="1 2">
    <name type="scientific">Polycladomyces abyssicola</name>
    <dbReference type="NCBI Taxonomy" id="1125966"/>
    <lineage>
        <taxon>Bacteria</taxon>
        <taxon>Bacillati</taxon>
        <taxon>Bacillota</taxon>
        <taxon>Bacilli</taxon>
        <taxon>Bacillales</taxon>
        <taxon>Thermoactinomycetaceae</taxon>
        <taxon>Polycladomyces</taxon>
    </lineage>
</organism>
<dbReference type="PIRSF" id="PIRSF037081">
    <property type="entry name" value="P-loop_All4644_prd"/>
    <property type="match status" value="1"/>
</dbReference>